<dbReference type="EnsemblProtists" id="EOD16807">
    <property type="protein sequence ID" value="EOD16807"/>
    <property type="gene ID" value="EMIHUDRAFT_102767"/>
</dbReference>
<reference evidence="3" key="1">
    <citation type="journal article" date="2013" name="Nature">
        <title>Pan genome of the phytoplankton Emiliania underpins its global distribution.</title>
        <authorList>
            <person name="Read B.A."/>
            <person name="Kegel J."/>
            <person name="Klute M.J."/>
            <person name="Kuo A."/>
            <person name="Lefebvre S.C."/>
            <person name="Maumus F."/>
            <person name="Mayer C."/>
            <person name="Miller J."/>
            <person name="Monier A."/>
            <person name="Salamov A."/>
            <person name="Young J."/>
            <person name="Aguilar M."/>
            <person name="Claverie J.M."/>
            <person name="Frickenhaus S."/>
            <person name="Gonzalez K."/>
            <person name="Herman E.K."/>
            <person name="Lin Y.C."/>
            <person name="Napier J."/>
            <person name="Ogata H."/>
            <person name="Sarno A.F."/>
            <person name="Shmutz J."/>
            <person name="Schroeder D."/>
            <person name="de Vargas C."/>
            <person name="Verret F."/>
            <person name="von Dassow P."/>
            <person name="Valentin K."/>
            <person name="Van de Peer Y."/>
            <person name="Wheeler G."/>
            <person name="Dacks J.B."/>
            <person name="Delwiche C.F."/>
            <person name="Dyhrman S.T."/>
            <person name="Glockner G."/>
            <person name="John U."/>
            <person name="Richards T."/>
            <person name="Worden A.Z."/>
            <person name="Zhang X."/>
            <person name="Grigoriev I.V."/>
            <person name="Allen A.E."/>
            <person name="Bidle K."/>
            <person name="Borodovsky M."/>
            <person name="Bowler C."/>
            <person name="Brownlee C."/>
            <person name="Cock J.M."/>
            <person name="Elias M."/>
            <person name="Gladyshev V.N."/>
            <person name="Groth M."/>
            <person name="Guda C."/>
            <person name="Hadaegh A."/>
            <person name="Iglesias-Rodriguez M.D."/>
            <person name="Jenkins J."/>
            <person name="Jones B.M."/>
            <person name="Lawson T."/>
            <person name="Leese F."/>
            <person name="Lindquist E."/>
            <person name="Lobanov A."/>
            <person name="Lomsadze A."/>
            <person name="Malik S.B."/>
            <person name="Marsh M.E."/>
            <person name="Mackinder L."/>
            <person name="Mock T."/>
            <person name="Mueller-Roeber B."/>
            <person name="Pagarete A."/>
            <person name="Parker M."/>
            <person name="Probert I."/>
            <person name="Quesneville H."/>
            <person name="Raines C."/>
            <person name="Rensing S.A."/>
            <person name="Riano-Pachon D.M."/>
            <person name="Richier S."/>
            <person name="Rokitta S."/>
            <person name="Shiraiwa Y."/>
            <person name="Soanes D.M."/>
            <person name="van der Giezen M."/>
            <person name="Wahlund T.M."/>
            <person name="Williams B."/>
            <person name="Wilson W."/>
            <person name="Wolfe G."/>
            <person name="Wurch L.L."/>
        </authorList>
    </citation>
    <scope>NUCLEOTIDE SEQUENCE</scope>
</reference>
<proteinExistence type="predicted"/>
<feature type="region of interest" description="Disordered" evidence="1">
    <location>
        <begin position="675"/>
        <end position="698"/>
    </location>
</feature>
<dbReference type="AlphaFoldDB" id="A0A0D3IZX2"/>
<feature type="region of interest" description="Disordered" evidence="1">
    <location>
        <begin position="193"/>
        <end position="221"/>
    </location>
</feature>
<dbReference type="PaxDb" id="2903-EOD16807"/>
<feature type="compositionally biased region" description="Polar residues" evidence="1">
    <location>
        <begin position="687"/>
        <end position="698"/>
    </location>
</feature>
<dbReference type="Proteomes" id="UP000013827">
    <property type="component" value="Unassembled WGS sequence"/>
</dbReference>
<feature type="compositionally biased region" description="Low complexity" evidence="1">
    <location>
        <begin position="205"/>
        <end position="217"/>
    </location>
</feature>
<name>A0A0D3IZX2_EMIH1</name>
<dbReference type="KEGG" id="ehx:EMIHUDRAFT_102767"/>
<reference evidence="2" key="2">
    <citation type="submission" date="2024-10" db="UniProtKB">
        <authorList>
            <consortium name="EnsemblProtists"/>
        </authorList>
    </citation>
    <scope>IDENTIFICATION</scope>
</reference>
<dbReference type="RefSeq" id="XP_005769236.1">
    <property type="nucleotide sequence ID" value="XM_005769179.1"/>
</dbReference>
<accession>A0A0D3IZX2</accession>
<feature type="region of interest" description="Disordered" evidence="1">
    <location>
        <begin position="1"/>
        <end position="31"/>
    </location>
</feature>
<dbReference type="HOGENOM" id="CLU_395081_0_0_1"/>
<protein>
    <submittedName>
        <fullName evidence="2">Uncharacterized protein</fullName>
    </submittedName>
</protein>
<organism evidence="2 3">
    <name type="scientific">Emiliania huxleyi (strain CCMP1516)</name>
    <dbReference type="NCBI Taxonomy" id="280463"/>
    <lineage>
        <taxon>Eukaryota</taxon>
        <taxon>Haptista</taxon>
        <taxon>Haptophyta</taxon>
        <taxon>Prymnesiophyceae</taxon>
        <taxon>Isochrysidales</taxon>
        <taxon>Noelaerhabdaceae</taxon>
        <taxon>Emiliania</taxon>
    </lineage>
</organism>
<keyword evidence="3" id="KW-1185">Reference proteome</keyword>
<evidence type="ECO:0000313" key="2">
    <source>
        <dbReference type="EnsemblProtists" id="EOD16807"/>
    </source>
</evidence>
<evidence type="ECO:0000256" key="1">
    <source>
        <dbReference type="SAM" id="MobiDB-lite"/>
    </source>
</evidence>
<evidence type="ECO:0000313" key="3">
    <source>
        <dbReference type="Proteomes" id="UP000013827"/>
    </source>
</evidence>
<sequence>MSQGERATKRVADQQRRRREQRESKESQPASITFDAAVAKVASEAALGVAEVEDFRDWLLDPQQAGQPIDGERITEWRASEAYERARLECMEGCMCEGACTCTYDGVGIAPDVPGVTCDYLDEALLEPRANDGQPRQERALELQGRISLFYGRPWDEERARWFRDHGGGGELEGSTRKQNEAFQRLKDRLFSLPRDRANPSGTPRASQRRASGAGSSTDPLRLSTECTLERSAYCSGITDGIPLCACLCRHLSATYTRSCVGTLAMFMQTWHHEAGNIADRGLGPPPTAWALGVALVSSVFLTGAISVVYWYARATAAASSRAVSTTPRREIAFYEADAPSDGAAITDDVGSVGFMVAMNPGEHNPAIAAASLAVERQAQRALGVDRALGAIAAETAIETAVRAVCDEVGSLEVEVAAESTWQMLTLPTKRGSVTAASVRARSVVAGGVRASSAELSFPEGVSVVLGTPTSSQPAAQPAAFGLPNLARRTPADFAVRFSQDDLSRSPVLFASLEALLQELLRSGASAAIGSVLPQDTAALRITLREVESLRDGRITLIADGTSTRADGSLVSLQGLRVRTAVGVSRVERMVVLSRSELLSTFEGLGARLEVGLPFLRGAGIPLPAGLTLEQLAVLDGAVTARGSVTLEPLDYSALLEQAQQIQADFAAPAATSATVDTEGVVEEQPAGTSQGSLPRGV</sequence>
<feature type="compositionally biased region" description="Basic and acidic residues" evidence="1">
    <location>
        <begin position="1"/>
        <end position="26"/>
    </location>
</feature>
<dbReference type="GeneID" id="17262937"/>